<organism evidence="1 2">
    <name type="scientific">Streptomyces cathayae</name>
    <dbReference type="NCBI Taxonomy" id="3031124"/>
    <lineage>
        <taxon>Bacteria</taxon>
        <taxon>Bacillati</taxon>
        <taxon>Actinomycetota</taxon>
        <taxon>Actinomycetes</taxon>
        <taxon>Kitasatosporales</taxon>
        <taxon>Streptomycetaceae</taxon>
        <taxon>Streptomyces</taxon>
    </lineage>
</organism>
<sequence>MGMSTRRRYRAKQWVLALATTVVVGLVALGLQNGAAHPDEELASECHEPDPETLKKLGVTNWCTSESPDQGPRSFTLNLPAHTPMASVYFIPLSGSIECTAEGLAMKLEGPTGTHLKVTLETKRGNVWGWTKVPVTIPESGTWQNVAAIDHRLCFVWNYTLAVAPD</sequence>
<dbReference type="Proteomes" id="UP001216440">
    <property type="component" value="Plasmid punmamed2"/>
</dbReference>
<dbReference type="RefSeq" id="WP_279338212.1">
    <property type="nucleotide sequence ID" value="NZ_CP121683.1"/>
</dbReference>
<accession>A0ABY8KEA2</accession>
<keyword evidence="1" id="KW-0614">Plasmid</keyword>
<protein>
    <recommendedName>
        <fullName evidence="3">Lipoprotein</fullName>
    </recommendedName>
</protein>
<reference evidence="1 2" key="1">
    <citation type="submission" date="2023-03" db="EMBL/GenBank/DDBJ databases">
        <authorList>
            <person name="Mo P."/>
        </authorList>
    </citation>
    <scope>NUCLEOTIDE SEQUENCE [LARGE SCALE GENOMIC DNA]</scope>
    <source>
        <strain evidence="1 2">HUAS 5</strain>
        <plasmid evidence="1 2">punmamed2</plasmid>
    </source>
</reference>
<keyword evidence="2" id="KW-1185">Reference proteome</keyword>
<proteinExistence type="predicted"/>
<evidence type="ECO:0000313" key="2">
    <source>
        <dbReference type="Proteomes" id="UP001216440"/>
    </source>
</evidence>
<evidence type="ECO:0000313" key="1">
    <source>
        <dbReference type="EMBL" id="WGD45161.1"/>
    </source>
</evidence>
<geneLocation type="plasmid" evidence="1 2">
    <name>punmamed2</name>
</geneLocation>
<dbReference type="EMBL" id="CP121683">
    <property type="protein sequence ID" value="WGD45161.1"/>
    <property type="molecule type" value="Genomic_DNA"/>
</dbReference>
<name>A0ABY8KEA2_9ACTN</name>
<gene>
    <name evidence="1" type="ORF">PYS65_34270</name>
</gene>
<evidence type="ECO:0008006" key="3">
    <source>
        <dbReference type="Google" id="ProtNLM"/>
    </source>
</evidence>